<dbReference type="AlphaFoldDB" id="A0A067P5G5"/>
<dbReference type="InParanoid" id="A0A067P5G5"/>
<proteinExistence type="predicted"/>
<name>A0A067P5G5_PLEO1</name>
<reference evidence="2" key="1">
    <citation type="journal article" date="2014" name="Proc. Natl. Acad. Sci. U.S.A.">
        <title>Extensive sampling of basidiomycete genomes demonstrates inadequacy of the white-rot/brown-rot paradigm for wood decay fungi.</title>
        <authorList>
            <person name="Riley R."/>
            <person name="Salamov A.A."/>
            <person name="Brown D.W."/>
            <person name="Nagy L.G."/>
            <person name="Floudas D."/>
            <person name="Held B.W."/>
            <person name="Levasseur A."/>
            <person name="Lombard V."/>
            <person name="Morin E."/>
            <person name="Otillar R."/>
            <person name="Lindquist E.A."/>
            <person name="Sun H."/>
            <person name="LaButti K.M."/>
            <person name="Schmutz J."/>
            <person name="Jabbour D."/>
            <person name="Luo H."/>
            <person name="Baker S.E."/>
            <person name="Pisabarro A.G."/>
            <person name="Walton J.D."/>
            <person name="Blanchette R.A."/>
            <person name="Henrissat B."/>
            <person name="Martin F."/>
            <person name="Cullen D."/>
            <person name="Hibbett D.S."/>
            <person name="Grigoriev I.V."/>
        </authorList>
    </citation>
    <scope>NUCLEOTIDE SEQUENCE [LARGE SCALE GENOMIC DNA]</scope>
    <source>
        <strain evidence="2">PC15</strain>
    </source>
</reference>
<dbReference type="Proteomes" id="UP000027073">
    <property type="component" value="Unassembled WGS sequence"/>
</dbReference>
<dbReference type="VEuPathDB" id="FungiDB:PLEOSDRAFT_153870"/>
<dbReference type="EMBL" id="KL198005">
    <property type="protein sequence ID" value="KDQ31647.1"/>
    <property type="molecule type" value="Genomic_DNA"/>
</dbReference>
<gene>
    <name evidence="1" type="ORF">PLEOSDRAFT_153870</name>
</gene>
<evidence type="ECO:0000313" key="1">
    <source>
        <dbReference type="EMBL" id="KDQ31647.1"/>
    </source>
</evidence>
<protein>
    <submittedName>
        <fullName evidence="1">Uncharacterized protein</fullName>
    </submittedName>
</protein>
<dbReference type="HOGENOM" id="CLU_1917936_0_0_1"/>
<accession>A0A067P5G5</accession>
<sequence>MFKPLPVFEFLRLATLARVRGYRTLHTPSLHAPSVLYPFPFAHPFTPLCVPRHPMIPVPPHPSPPSLHPLPSPPSFAYSAAINYQPPIIDYRISTTLRLRLRLRPGHSPVLPYSHIRIFAGRCCLPVSGSIL</sequence>
<evidence type="ECO:0000313" key="2">
    <source>
        <dbReference type="Proteomes" id="UP000027073"/>
    </source>
</evidence>
<organism evidence="1 2">
    <name type="scientific">Pleurotus ostreatus (strain PC15)</name>
    <name type="common">Oyster mushroom</name>
    <dbReference type="NCBI Taxonomy" id="1137138"/>
    <lineage>
        <taxon>Eukaryota</taxon>
        <taxon>Fungi</taxon>
        <taxon>Dikarya</taxon>
        <taxon>Basidiomycota</taxon>
        <taxon>Agaricomycotina</taxon>
        <taxon>Agaricomycetes</taxon>
        <taxon>Agaricomycetidae</taxon>
        <taxon>Agaricales</taxon>
        <taxon>Pleurotineae</taxon>
        <taxon>Pleurotaceae</taxon>
        <taxon>Pleurotus</taxon>
    </lineage>
</organism>